<dbReference type="Pfam" id="PF13560">
    <property type="entry name" value="HTH_31"/>
    <property type="match status" value="1"/>
</dbReference>
<dbReference type="Gene3D" id="1.10.260.40">
    <property type="entry name" value="lambda repressor-like DNA-binding domains"/>
    <property type="match status" value="1"/>
</dbReference>
<keyword evidence="3" id="KW-1185">Reference proteome</keyword>
<dbReference type="SMART" id="SM00530">
    <property type="entry name" value="HTH_XRE"/>
    <property type="match status" value="1"/>
</dbReference>
<dbReference type="RefSeq" id="WP_091097713.1">
    <property type="nucleotide sequence ID" value="NZ_FOBF01000001.1"/>
</dbReference>
<dbReference type="InterPro" id="IPR041413">
    <property type="entry name" value="MLTR_LBD"/>
</dbReference>
<gene>
    <name evidence="2" type="ORF">SAMN05660976_00309</name>
</gene>
<dbReference type="AlphaFoldDB" id="A0A1H7G7H3"/>
<dbReference type="OrthoDB" id="3542608at2"/>
<evidence type="ECO:0000259" key="1">
    <source>
        <dbReference type="PROSITE" id="PS50943"/>
    </source>
</evidence>
<name>A0A1H7G7H3_9ACTN</name>
<dbReference type="Gene3D" id="3.30.450.180">
    <property type="match status" value="1"/>
</dbReference>
<dbReference type="PROSITE" id="PS50943">
    <property type="entry name" value="HTH_CROC1"/>
    <property type="match status" value="1"/>
</dbReference>
<dbReference type="STRING" id="46177.SAMN05660976_00309"/>
<evidence type="ECO:0000313" key="2">
    <source>
        <dbReference type="EMBL" id="SEK34014.1"/>
    </source>
</evidence>
<protein>
    <submittedName>
        <fullName evidence="2">PAS domain-containing protein</fullName>
    </submittedName>
</protein>
<dbReference type="PANTHER" id="PTHR35010">
    <property type="entry name" value="BLL4672 PROTEIN-RELATED"/>
    <property type="match status" value="1"/>
</dbReference>
<organism evidence="2 3">
    <name type="scientific">Nonomuraea pusilla</name>
    <dbReference type="NCBI Taxonomy" id="46177"/>
    <lineage>
        <taxon>Bacteria</taxon>
        <taxon>Bacillati</taxon>
        <taxon>Actinomycetota</taxon>
        <taxon>Actinomycetes</taxon>
        <taxon>Streptosporangiales</taxon>
        <taxon>Streptosporangiaceae</taxon>
        <taxon>Nonomuraea</taxon>
    </lineage>
</organism>
<dbReference type="Pfam" id="PF17765">
    <property type="entry name" value="MLTR_LBD"/>
    <property type="match status" value="1"/>
</dbReference>
<accession>A0A1H7G7H3</accession>
<dbReference type="InterPro" id="IPR001387">
    <property type="entry name" value="Cro/C1-type_HTH"/>
</dbReference>
<sequence>MRRDELGAFLRAARERLTPQEAGLPGRGRRRTPGLRRQEVAELAAVSVEWYIRLEQGRVGTPGSAVLDAVAAALRLSPAERVHLYLVARGEAPPPQYVPAPLSPSLRALLDGMPLLPAYVMDFRFDILACNNAAKALFGAEFGAGRLGNTARILFCEPDLREGQLDWERFARETVGNLRANSARHPGDPVLARLVADLRAASPQFAAWWANQHVEERSRGTKRILRQDVGLMTLAYDMLCALDGSDQRLFVLTPADQATENALRALVTARSTALTAIA</sequence>
<dbReference type="InterPro" id="IPR010982">
    <property type="entry name" value="Lambda_DNA-bd_dom_sf"/>
</dbReference>
<dbReference type="EMBL" id="FOBF01000001">
    <property type="protein sequence ID" value="SEK34014.1"/>
    <property type="molecule type" value="Genomic_DNA"/>
</dbReference>
<dbReference type="SUPFAM" id="SSF47413">
    <property type="entry name" value="lambda repressor-like DNA-binding domains"/>
    <property type="match status" value="1"/>
</dbReference>
<dbReference type="Proteomes" id="UP000198953">
    <property type="component" value="Unassembled WGS sequence"/>
</dbReference>
<reference evidence="2 3" key="1">
    <citation type="submission" date="2016-10" db="EMBL/GenBank/DDBJ databases">
        <authorList>
            <person name="de Groot N.N."/>
        </authorList>
    </citation>
    <scope>NUCLEOTIDE SEQUENCE [LARGE SCALE GENOMIC DNA]</scope>
    <source>
        <strain evidence="2 3">DSM 43357</strain>
    </source>
</reference>
<evidence type="ECO:0000313" key="3">
    <source>
        <dbReference type="Proteomes" id="UP000198953"/>
    </source>
</evidence>
<proteinExistence type="predicted"/>
<feature type="domain" description="HTH cro/C1-type" evidence="1">
    <location>
        <begin position="34"/>
        <end position="81"/>
    </location>
</feature>
<dbReference type="PANTHER" id="PTHR35010:SF2">
    <property type="entry name" value="BLL4672 PROTEIN"/>
    <property type="match status" value="1"/>
</dbReference>
<dbReference type="GO" id="GO:0003677">
    <property type="term" value="F:DNA binding"/>
    <property type="evidence" value="ECO:0007669"/>
    <property type="project" value="InterPro"/>
</dbReference>